<dbReference type="EMBL" id="MU118715">
    <property type="protein sequence ID" value="KAF9642070.1"/>
    <property type="molecule type" value="Genomic_DNA"/>
</dbReference>
<evidence type="ECO:0000313" key="2">
    <source>
        <dbReference type="Proteomes" id="UP000886501"/>
    </source>
</evidence>
<sequence>MSLQDNKVFVSPHNQKITQLDTQPRVKDSYGLDTTSPAQCQATLAQLLTGTNEVCKAPSEDTHLWCLLVPILLRVSVSSSDRQERGVFG</sequence>
<keyword evidence="2" id="KW-1185">Reference proteome</keyword>
<proteinExistence type="predicted"/>
<gene>
    <name evidence="1" type="ORF">BDM02DRAFT_3193963</name>
</gene>
<reference evidence="1" key="2">
    <citation type="journal article" date="2020" name="Nat. Commun.">
        <title>Large-scale genome sequencing of mycorrhizal fungi provides insights into the early evolution of symbiotic traits.</title>
        <authorList>
            <person name="Miyauchi S."/>
            <person name="Kiss E."/>
            <person name="Kuo A."/>
            <person name="Drula E."/>
            <person name="Kohler A."/>
            <person name="Sanchez-Garcia M."/>
            <person name="Morin E."/>
            <person name="Andreopoulos B."/>
            <person name="Barry K.W."/>
            <person name="Bonito G."/>
            <person name="Buee M."/>
            <person name="Carver A."/>
            <person name="Chen C."/>
            <person name="Cichocki N."/>
            <person name="Clum A."/>
            <person name="Culley D."/>
            <person name="Crous P.W."/>
            <person name="Fauchery L."/>
            <person name="Girlanda M."/>
            <person name="Hayes R.D."/>
            <person name="Keri Z."/>
            <person name="LaButti K."/>
            <person name="Lipzen A."/>
            <person name="Lombard V."/>
            <person name="Magnuson J."/>
            <person name="Maillard F."/>
            <person name="Murat C."/>
            <person name="Nolan M."/>
            <person name="Ohm R.A."/>
            <person name="Pangilinan J."/>
            <person name="Pereira M.F."/>
            <person name="Perotto S."/>
            <person name="Peter M."/>
            <person name="Pfister S."/>
            <person name="Riley R."/>
            <person name="Sitrit Y."/>
            <person name="Stielow J.B."/>
            <person name="Szollosi G."/>
            <person name="Zifcakova L."/>
            <person name="Stursova M."/>
            <person name="Spatafora J.W."/>
            <person name="Tedersoo L."/>
            <person name="Vaario L.M."/>
            <person name="Yamada A."/>
            <person name="Yan M."/>
            <person name="Wang P."/>
            <person name="Xu J."/>
            <person name="Bruns T."/>
            <person name="Baldrian P."/>
            <person name="Vilgalys R."/>
            <person name="Dunand C."/>
            <person name="Henrissat B."/>
            <person name="Grigoriev I.V."/>
            <person name="Hibbett D."/>
            <person name="Nagy L.G."/>
            <person name="Martin F.M."/>
        </authorList>
    </citation>
    <scope>NUCLEOTIDE SEQUENCE</scope>
    <source>
        <strain evidence="1">P2</strain>
    </source>
</reference>
<organism evidence="1 2">
    <name type="scientific">Thelephora ganbajun</name>
    <name type="common">Ganba fungus</name>
    <dbReference type="NCBI Taxonomy" id="370292"/>
    <lineage>
        <taxon>Eukaryota</taxon>
        <taxon>Fungi</taxon>
        <taxon>Dikarya</taxon>
        <taxon>Basidiomycota</taxon>
        <taxon>Agaricomycotina</taxon>
        <taxon>Agaricomycetes</taxon>
        <taxon>Thelephorales</taxon>
        <taxon>Thelephoraceae</taxon>
        <taxon>Thelephora</taxon>
    </lineage>
</organism>
<dbReference type="Proteomes" id="UP000886501">
    <property type="component" value="Unassembled WGS sequence"/>
</dbReference>
<accession>A0ACB6YX73</accession>
<name>A0ACB6YX73_THEGA</name>
<comment type="caution">
    <text evidence="1">The sequence shown here is derived from an EMBL/GenBank/DDBJ whole genome shotgun (WGS) entry which is preliminary data.</text>
</comment>
<protein>
    <submittedName>
        <fullName evidence="1">Uncharacterized protein</fullName>
    </submittedName>
</protein>
<evidence type="ECO:0000313" key="1">
    <source>
        <dbReference type="EMBL" id="KAF9642070.1"/>
    </source>
</evidence>
<reference evidence="1" key="1">
    <citation type="submission" date="2019-10" db="EMBL/GenBank/DDBJ databases">
        <authorList>
            <consortium name="DOE Joint Genome Institute"/>
            <person name="Kuo A."/>
            <person name="Miyauchi S."/>
            <person name="Kiss E."/>
            <person name="Drula E."/>
            <person name="Kohler A."/>
            <person name="Sanchez-Garcia M."/>
            <person name="Andreopoulos B."/>
            <person name="Barry K.W."/>
            <person name="Bonito G."/>
            <person name="Buee M."/>
            <person name="Carver A."/>
            <person name="Chen C."/>
            <person name="Cichocki N."/>
            <person name="Clum A."/>
            <person name="Culley D."/>
            <person name="Crous P.W."/>
            <person name="Fauchery L."/>
            <person name="Girlanda M."/>
            <person name="Hayes R."/>
            <person name="Keri Z."/>
            <person name="Labutti K."/>
            <person name="Lipzen A."/>
            <person name="Lombard V."/>
            <person name="Magnuson J."/>
            <person name="Maillard F."/>
            <person name="Morin E."/>
            <person name="Murat C."/>
            <person name="Nolan M."/>
            <person name="Ohm R."/>
            <person name="Pangilinan J."/>
            <person name="Pereira M."/>
            <person name="Perotto S."/>
            <person name="Peter M."/>
            <person name="Riley R."/>
            <person name="Sitrit Y."/>
            <person name="Stielow B."/>
            <person name="Szollosi G."/>
            <person name="Zifcakova L."/>
            <person name="Stursova M."/>
            <person name="Spatafora J.W."/>
            <person name="Tedersoo L."/>
            <person name="Vaario L.-M."/>
            <person name="Yamada A."/>
            <person name="Yan M."/>
            <person name="Wang P."/>
            <person name="Xu J."/>
            <person name="Bruns T."/>
            <person name="Baldrian P."/>
            <person name="Vilgalys R."/>
            <person name="Henrissat B."/>
            <person name="Grigoriev I.V."/>
            <person name="Hibbett D."/>
            <person name="Nagy L.G."/>
            <person name="Martin F.M."/>
        </authorList>
    </citation>
    <scope>NUCLEOTIDE SEQUENCE</scope>
    <source>
        <strain evidence="1">P2</strain>
    </source>
</reference>